<dbReference type="InterPro" id="IPR005368">
    <property type="entry name" value="UPF0175"/>
</dbReference>
<organism evidence="1">
    <name type="scientific">Candidatus Moduliflexus flocculans</name>
    <dbReference type="NCBI Taxonomy" id="1499966"/>
    <lineage>
        <taxon>Bacteria</taxon>
        <taxon>Candidatus Moduliflexota</taxon>
        <taxon>Candidatus Moduliflexia</taxon>
        <taxon>Candidatus Moduliflexales</taxon>
        <taxon>Candidatus Moduliflexaceae</taxon>
    </lineage>
</organism>
<gene>
    <name evidence="1" type="ORF">U14_01249</name>
</gene>
<dbReference type="Pfam" id="PF03683">
    <property type="entry name" value="UPF0175"/>
    <property type="match status" value="1"/>
</dbReference>
<keyword evidence="2" id="KW-1185">Reference proteome</keyword>
<dbReference type="AlphaFoldDB" id="A0A0S6VRL9"/>
<name>A0A0S6VRL9_9BACT</name>
<evidence type="ECO:0000313" key="1">
    <source>
        <dbReference type="EMBL" id="GAK50024.1"/>
    </source>
</evidence>
<protein>
    <submittedName>
        <fullName evidence="1">Uncharacterized protein</fullName>
    </submittedName>
</protein>
<dbReference type="Proteomes" id="UP000030700">
    <property type="component" value="Unassembled WGS sequence"/>
</dbReference>
<evidence type="ECO:0000313" key="2">
    <source>
        <dbReference type="Proteomes" id="UP000030700"/>
    </source>
</evidence>
<dbReference type="HOGENOM" id="CLU_2697052_0_0_0"/>
<reference evidence="1" key="1">
    <citation type="journal article" date="2015" name="PeerJ">
        <title>First genomic representation of candidate bacterial phylum KSB3 points to enhanced environmental sensing as a trigger of wastewater bulking.</title>
        <authorList>
            <person name="Sekiguchi Y."/>
            <person name="Ohashi A."/>
            <person name="Parks D.H."/>
            <person name="Yamauchi T."/>
            <person name="Tyson G.W."/>
            <person name="Hugenholtz P."/>
        </authorList>
    </citation>
    <scope>NUCLEOTIDE SEQUENCE [LARGE SCALE GENOMIC DNA]</scope>
</reference>
<proteinExistence type="predicted"/>
<sequence length="73" mass="8166">MVERGEAGVESVMIEAYRLDILTAAEVQQTLGLRSRWEVDALLKEAQAYLDYTECDLEQDAQTLESLGSRACL</sequence>
<dbReference type="EMBL" id="DF820455">
    <property type="protein sequence ID" value="GAK50024.1"/>
    <property type="molecule type" value="Genomic_DNA"/>
</dbReference>
<accession>A0A0S6VRL9</accession>
<dbReference type="STRING" id="1499966.U14_01249"/>